<dbReference type="EMBL" id="MZNU01000164">
    <property type="protein sequence ID" value="OWP03870.1"/>
    <property type="molecule type" value="Genomic_DNA"/>
</dbReference>
<evidence type="ECO:0000313" key="2">
    <source>
        <dbReference type="EMBL" id="OWP03870.1"/>
    </source>
</evidence>
<evidence type="ECO:0000256" key="1">
    <source>
        <dbReference type="SAM" id="MobiDB-lite"/>
    </source>
</evidence>
<organism evidence="2 3">
    <name type="scientific">Diplocarpon coronariae</name>
    <dbReference type="NCBI Taxonomy" id="2795749"/>
    <lineage>
        <taxon>Eukaryota</taxon>
        <taxon>Fungi</taxon>
        <taxon>Dikarya</taxon>
        <taxon>Ascomycota</taxon>
        <taxon>Pezizomycotina</taxon>
        <taxon>Leotiomycetes</taxon>
        <taxon>Helotiales</taxon>
        <taxon>Drepanopezizaceae</taxon>
        <taxon>Diplocarpon</taxon>
    </lineage>
</organism>
<sequence>MASASSFTAKVEKLTGDNKQWMSIKPEKSHSPADMQRSGLGAAAAGT</sequence>
<dbReference type="Proteomes" id="UP000242519">
    <property type="component" value="Unassembled WGS sequence"/>
</dbReference>
<dbReference type="InParanoid" id="A0A218Z8E0"/>
<comment type="caution">
    <text evidence="2">The sequence shown here is derived from an EMBL/GenBank/DDBJ whole genome shotgun (WGS) entry which is preliminary data.</text>
</comment>
<protein>
    <submittedName>
        <fullName evidence="2">Uncharacterized protein</fullName>
    </submittedName>
</protein>
<keyword evidence="3" id="KW-1185">Reference proteome</keyword>
<proteinExistence type="predicted"/>
<dbReference type="AlphaFoldDB" id="A0A218Z8E0"/>
<reference evidence="2 3" key="1">
    <citation type="submission" date="2017-04" db="EMBL/GenBank/DDBJ databases">
        <title>Draft genome sequence of Marssonina coronaria NL1: causal agent of apple blotch.</title>
        <authorList>
            <person name="Cheng Q."/>
        </authorList>
    </citation>
    <scope>NUCLEOTIDE SEQUENCE [LARGE SCALE GENOMIC DNA]</scope>
    <source>
        <strain evidence="2 3">NL1</strain>
    </source>
</reference>
<name>A0A218Z8E0_9HELO</name>
<accession>A0A218Z8E0</accession>
<gene>
    <name evidence="2" type="ORF">B2J93_3352</name>
</gene>
<evidence type="ECO:0000313" key="3">
    <source>
        <dbReference type="Proteomes" id="UP000242519"/>
    </source>
</evidence>
<feature type="region of interest" description="Disordered" evidence="1">
    <location>
        <begin position="1"/>
        <end position="47"/>
    </location>
</feature>